<dbReference type="STRING" id="1210089.GCA_001613165_05336"/>
<evidence type="ECO:0000256" key="3">
    <source>
        <dbReference type="ARBA" id="ARBA00022989"/>
    </source>
</evidence>
<gene>
    <name evidence="6" type="ORF">DFR68_11750</name>
</gene>
<dbReference type="RefSeq" id="WP_068025161.1">
    <property type="nucleotide sequence ID" value="NZ_QQAZ01000017.1"/>
</dbReference>
<name>A0A370GR52_9NOCA</name>
<comment type="subcellular location">
    <subcellularLocation>
        <location evidence="1">Membrane</location>
        <topology evidence="1">Multi-pass membrane protein</topology>
    </subcellularLocation>
</comment>
<evidence type="ECO:0000256" key="5">
    <source>
        <dbReference type="SAM" id="Phobius"/>
    </source>
</evidence>
<sequence length="126" mass="12774">MNVALWIVAGVLAAVLLVSSAKLVIPKEKILAAGGYAAWAEDFGPAALKALGAVELLGAVGLVLPAVLDIAPILVPVAATGTALLFAGAITVRIRRGLWGTAAAEILYLAAAVFVAWGRFGLEPFA</sequence>
<feature type="transmembrane region" description="Helical" evidence="5">
    <location>
        <begin position="73"/>
        <end position="92"/>
    </location>
</feature>
<comment type="caution">
    <text evidence="6">The sequence shown here is derived from an EMBL/GenBank/DDBJ whole genome shotgun (WGS) entry which is preliminary data.</text>
</comment>
<dbReference type="GO" id="GO:0016020">
    <property type="term" value="C:membrane"/>
    <property type="evidence" value="ECO:0007669"/>
    <property type="project" value="UniProtKB-SubCell"/>
</dbReference>
<reference evidence="6 7" key="1">
    <citation type="submission" date="2018-07" db="EMBL/GenBank/DDBJ databases">
        <title>Genomic Encyclopedia of Type Strains, Phase IV (KMG-IV): sequencing the most valuable type-strain genomes for metagenomic binning, comparative biology and taxonomic classification.</title>
        <authorList>
            <person name="Goeker M."/>
        </authorList>
    </citation>
    <scope>NUCLEOTIDE SEQUENCE [LARGE SCALE GENOMIC DNA]</scope>
    <source>
        <strain evidence="6 7">DSM 44952</strain>
    </source>
</reference>
<proteinExistence type="predicted"/>
<feature type="transmembrane region" description="Helical" evidence="5">
    <location>
        <begin position="99"/>
        <end position="120"/>
    </location>
</feature>
<dbReference type="InterPro" id="IPR032808">
    <property type="entry name" value="DoxX"/>
</dbReference>
<protein>
    <submittedName>
        <fullName evidence="6">DoxX-like protein</fullName>
    </submittedName>
</protein>
<accession>A0A370GR52</accession>
<keyword evidence="2 5" id="KW-0812">Transmembrane</keyword>
<dbReference type="Proteomes" id="UP000255355">
    <property type="component" value="Unassembled WGS sequence"/>
</dbReference>
<evidence type="ECO:0000256" key="2">
    <source>
        <dbReference type="ARBA" id="ARBA00022692"/>
    </source>
</evidence>
<dbReference type="Pfam" id="PF13564">
    <property type="entry name" value="DoxX_2"/>
    <property type="match status" value="1"/>
</dbReference>
<evidence type="ECO:0000256" key="4">
    <source>
        <dbReference type="ARBA" id="ARBA00023136"/>
    </source>
</evidence>
<evidence type="ECO:0000313" key="6">
    <source>
        <dbReference type="EMBL" id="RDI44433.1"/>
    </source>
</evidence>
<feature type="transmembrane region" description="Helical" evidence="5">
    <location>
        <begin position="6"/>
        <end position="25"/>
    </location>
</feature>
<evidence type="ECO:0000313" key="7">
    <source>
        <dbReference type="Proteomes" id="UP000255355"/>
    </source>
</evidence>
<dbReference type="EMBL" id="QQAZ01000017">
    <property type="protein sequence ID" value="RDI44433.1"/>
    <property type="molecule type" value="Genomic_DNA"/>
</dbReference>
<keyword evidence="4 5" id="KW-0472">Membrane</keyword>
<keyword evidence="3 5" id="KW-1133">Transmembrane helix</keyword>
<dbReference type="AlphaFoldDB" id="A0A370GR52"/>
<feature type="transmembrane region" description="Helical" evidence="5">
    <location>
        <begin position="46"/>
        <end position="67"/>
    </location>
</feature>
<organism evidence="6 7">
    <name type="scientific">Nocardia mexicana</name>
    <dbReference type="NCBI Taxonomy" id="279262"/>
    <lineage>
        <taxon>Bacteria</taxon>
        <taxon>Bacillati</taxon>
        <taxon>Actinomycetota</taxon>
        <taxon>Actinomycetes</taxon>
        <taxon>Mycobacteriales</taxon>
        <taxon>Nocardiaceae</taxon>
        <taxon>Nocardia</taxon>
    </lineage>
</organism>
<keyword evidence="7" id="KW-1185">Reference proteome</keyword>
<evidence type="ECO:0000256" key="1">
    <source>
        <dbReference type="ARBA" id="ARBA00004141"/>
    </source>
</evidence>